<organism evidence="1 2">
    <name type="scientific">Amanita muscaria (strain Koide BX008)</name>
    <dbReference type="NCBI Taxonomy" id="946122"/>
    <lineage>
        <taxon>Eukaryota</taxon>
        <taxon>Fungi</taxon>
        <taxon>Dikarya</taxon>
        <taxon>Basidiomycota</taxon>
        <taxon>Agaricomycotina</taxon>
        <taxon>Agaricomycetes</taxon>
        <taxon>Agaricomycetidae</taxon>
        <taxon>Agaricales</taxon>
        <taxon>Pluteineae</taxon>
        <taxon>Amanitaceae</taxon>
        <taxon>Amanita</taxon>
    </lineage>
</organism>
<dbReference type="STRING" id="946122.A0A0C2WIC7"/>
<accession>A0A0C2WIC7</accession>
<protein>
    <submittedName>
        <fullName evidence="1">Uncharacterized protein</fullName>
    </submittedName>
</protein>
<evidence type="ECO:0000313" key="2">
    <source>
        <dbReference type="Proteomes" id="UP000054549"/>
    </source>
</evidence>
<dbReference type="InParanoid" id="A0A0C2WIC7"/>
<proteinExistence type="predicted"/>
<dbReference type="Proteomes" id="UP000054549">
    <property type="component" value="Unassembled WGS sequence"/>
</dbReference>
<dbReference type="HOGENOM" id="CLU_1767591_0_0_1"/>
<dbReference type="AlphaFoldDB" id="A0A0C2WIC7"/>
<reference evidence="1 2" key="1">
    <citation type="submission" date="2014-04" db="EMBL/GenBank/DDBJ databases">
        <title>Evolutionary Origins and Diversification of the Mycorrhizal Mutualists.</title>
        <authorList>
            <consortium name="DOE Joint Genome Institute"/>
            <consortium name="Mycorrhizal Genomics Consortium"/>
            <person name="Kohler A."/>
            <person name="Kuo A."/>
            <person name="Nagy L.G."/>
            <person name="Floudas D."/>
            <person name="Copeland A."/>
            <person name="Barry K.W."/>
            <person name="Cichocki N."/>
            <person name="Veneault-Fourrey C."/>
            <person name="LaButti K."/>
            <person name="Lindquist E.A."/>
            <person name="Lipzen A."/>
            <person name="Lundell T."/>
            <person name="Morin E."/>
            <person name="Murat C."/>
            <person name="Riley R."/>
            <person name="Ohm R."/>
            <person name="Sun H."/>
            <person name="Tunlid A."/>
            <person name="Henrissat B."/>
            <person name="Grigoriev I.V."/>
            <person name="Hibbett D.S."/>
            <person name="Martin F."/>
        </authorList>
    </citation>
    <scope>NUCLEOTIDE SEQUENCE [LARGE SCALE GENOMIC DNA]</scope>
    <source>
        <strain evidence="1 2">Koide BX008</strain>
    </source>
</reference>
<name>A0A0C2WIC7_AMAMK</name>
<gene>
    <name evidence="1" type="ORF">M378DRAFT_523527</name>
</gene>
<evidence type="ECO:0000313" key="1">
    <source>
        <dbReference type="EMBL" id="KIL56411.1"/>
    </source>
</evidence>
<sequence>MMGTANTAQIAGASAVAARARAGLTTLSPGCSTSSSTTPTRSEALDSIKASYLLTRVYSLPCSMAAQTFTHLVQRMARFQLALDALLRLLDAGSVEDEKNVGGRVLFSSQFPQRILVLCIFYSLCMRPDYRQPIQEHFAGIVCSWAG</sequence>
<dbReference type="EMBL" id="KN818423">
    <property type="protein sequence ID" value="KIL56411.1"/>
    <property type="molecule type" value="Genomic_DNA"/>
</dbReference>
<keyword evidence="2" id="KW-1185">Reference proteome</keyword>